<evidence type="ECO:0000313" key="2">
    <source>
        <dbReference type="Proteomes" id="UP000289340"/>
    </source>
</evidence>
<accession>A0A445GA43</accession>
<evidence type="ECO:0000313" key="1">
    <source>
        <dbReference type="EMBL" id="RZB58083.1"/>
    </source>
</evidence>
<sequence>MHSVRFMSSPIGVTVTVPNNARPCNRISCIRVKASMVDSSSDFVKRMELACDHIIVMSLVVLFSTKNMSVLYRLHQIIDFYNIHHACSNQCQLRVHLATLKGILNVNGVEALVSSLLVTMCFVKFHPETLAVLFAEERDQGAVLIVKEQAFVQSG</sequence>
<dbReference type="Proteomes" id="UP000289340">
    <property type="component" value="Chromosome 17"/>
</dbReference>
<gene>
    <name evidence="1" type="ORF">D0Y65_046645</name>
</gene>
<dbReference type="EMBL" id="QZWG01000017">
    <property type="protein sequence ID" value="RZB58083.1"/>
    <property type="molecule type" value="Genomic_DNA"/>
</dbReference>
<name>A0A445GA43_GLYSO</name>
<organism evidence="1 2">
    <name type="scientific">Glycine soja</name>
    <name type="common">Wild soybean</name>
    <dbReference type="NCBI Taxonomy" id="3848"/>
    <lineage>
        <taxon>Eukaryota</taxon>
        <taxon>Viridiplantae</taxon>
        <taxon>Streptophyta</taxon>
        <taxon>Embryophyta</taxon>
        <taxon>Tracheophyta</taxon>
        <taxon>Spermatophyta</taxon>
        <taxon>Magnoliopsida</taxon>
        <taxon>eudicotyledons</taxon>
        <taxon>Gunneridae</taxon>
        <taxon>Pentapetalae</taxon>
        <taxon>rosids</taxon>
        <taxon>fabids</taxon>
        <taxon>Fabales</taxon>
        <taxon>Fabaceae</taxon>
        <taxon>Papilionoideae</taxon>
        <taxon>50 kb inversion clade</taxon>
        <taxon>NPAAA clade</taxon>
        <taxon>indigoferoid/millettioid clade</taxon>
        <taxon>Phaseoleae</taxon>
        <taxon>Glycine</taxon>
        <taxon>Glycine subgen. Soja</taxon>
    </lineage>
</organism>
<reference evidence="1 2" key="1">
    <citation type="submission" date="2018-09" db="EMBL/GenBank/DDBJ databases">
        <title>A high-quality reference genome of wild soybean provides a powerful tool to mine soybean genomes.</title>
        <authorList>
            <person name="Xie M."/>
            <person name="Chung C.Y.L."/>
            <person name="Li M.-W."/>
            <person name="Wong F.-L."/>
            <person name="Chan T.-F."/>
            <person name="Lam H.-M."/>
        </authorList>
    </citation>
    <scope>NUCLEOTIDE SEQUENCE [LARGE SCALE GENOMIC DNA]</scope>
    <source>
        <strain evidence="2">cv. W05</strain>
        <tissue evidence="1">Hypocotyl of etiolated seedlings</tissue>
    </source>
</reference>
<proteinExistence type="predicted"/>
<dbReference type="AlphaFoldDB" id="A0A445GA43"/>
<keyword evidence="2" id="KW-1185">Reference proteome</keyword>
<comment type="caution">
    <text evidence="1">The sequence shown here is derived from an EMBL/GenBank/DDBJ whole genome shotgun (WGS) entry which is preliminary data.</text>
</comment>
<protein>
    <submittedName>
        <fullName evidence="1">Uncharacterized protein</fullName>
    </submittedName>
</protein>